<comment type="caution">
    <text evidence="2">The sequence shown here is derived from an EMBL/GenBank/DDBJ whole genome shotgun (WGS) entry which is preliminary data.</text>
</comment>
<dbReference type="SUPFAM" id="SSF47226">
    <property type="entry name" value="Histidine-containing phosphotransfer domain, HPT domain"/>
    <property type="match status" value="1"/>
</dbReference>
<accession>A0A5J5I4U0</accession>
<evidence type="ECO:0000313" key="4">
    <source>
        <dbReference type="Proteomes" id="UP000326364"/>
    </source>
</evidence>
<dbReference type="InterPro" id="IPR036641">
    <property type="entry name" value="HPT_dom_sf"/>
</dbReference>
<organism evidence="2 3">
    <name type="scientific">Sphingobium limneticum</name>
    <dbReference type="NCBI Taxonomy" id="1007511"/>
    <lineage>
        <taxon>Bacteria</taxon>
        <taxon>Pseudomonadati</taxon>
        <taxon>Pseudomonadota</taxon>
        <taxon>Alphaproteobacteria</taxon>
        <taxon>Sphingomonadales</taxon>
        <taxon>Sphingomonadaceae</taxon>
        <taxon>Sphingobium</taxon>
    </lineage>
</organism>
<gene>
    <name evidence="2" type="ORF">F4U95_07715</name>
    <name evidence="1" type="ORF">F4U96_07765</name>
</gene>
<sequence length="99" mass="10601">MCEGEYSTALDGLTRMAALFGRDALMPIVAGLRTELQQAIDRPDAADAHRIAGLAGTLGFAWVSASWQAVDQGGDDRAAALRDSRMALIALERWLRQGA</sequence>
<evidence type="ECO:0008006" key="5">
    <source>
        <dbReference type="Google" id="ProtNLM"/>
    </source>
</evidence>
<dbReference type="GO" id="GO:0000160">
    <property type="term" value="P:phosphorelay signal transduction system"/>
    <property type="evidence" value="ECO:0007669"/>
    <property type="project" value="InterPro"/>
</dbReference>
<evidence type="ECO:0000313" key="1">
    <source>
        <dbReference type="EMBL" id="KAA9018920.1"/>
    </source>
</evidence>
<evidence type="ECO:0000313" key="2">
    <source>
        <dbReference type="EMBL" id="KAA9031494.1"/>
    </source>
</evidence>
<evidence type="ECO:0000313" key="3">
    <source>
        <dbReference type="Proteomes" id="UP000325933"/>
    </source>
</evidence>
<proteinExistence type="predicted"/>
<dbReference type="Proteomes" id="UP000326364">
    <property type="component" value="Unassembled WGS sequence"/>
</dbReference>
<dbReference type="Proteomes" id="UP000325933">
    <property type="component" value="Unassembled WGS sequence"/>
</dbReference>
<keyword evidence="4" id="KW-1185">Reference proteome</keyword>
<protein>
    <recommendedName>
        <fullName evidence="5">Hpt domain-containing protein</fullName>
    </recommendedName>
</protein>
<dbReference type="EMBL" id="VYQA01000004">
    <property type="protein sequence ID" value="KAA9031494.1"/>
    <property type="molecule type" value="Genomic_DNA"/>
</dbReference>
<name>A0A5J5I4U0_9SPHN</name>
<dbReference type="RefSeq" id="WP_150425215.1">
    <property type="nucleotide sequence ID" value="NZ_VYQA01000004.1"/>
</dbReference>
<dbReference type="AlphaFoldDB" id="A0A5J5I4U0"/>
<reference evidence="3 4" key="1">
    <citation type="submission" date="2019-09" db="EMBL/GenBank/DDBJ databases">
        <authorList>
            <person name="Feng G."/>
        </authorList>
    </citation>
    <scope>NUCLEOTIDE SEQUENCE [LARGE SCALE GENOMIC DNA]</scope>
    <source>
        <strain evidence="2 3">KACC 19283</strain>
        <strain evidence="1 4">KACC 19284</strain>
    </source>
</reference>
<dbReference type="EMBL" id="VYQB01000004">
    <property type="protein sequence ID" value="KAA9018920.1"/>
    <property type="molecule type" value="Genomic_DNA"/>
</dbReference>